<proteinExistence type="predicted"/>
<dbReference type="GeneID" id="59352905"/>
<dbReference type="PANTHER" id="PTHR45036:SF1">
    <property type="entry name" value="METHYLTRANSFERASE LIKE 7A"/>
    <property type="match status" value="1"/>
</dbReference>
<dbReference type="InterPro" id="IPR029063">
    <property type="entry name" value="SAM-dependent_MTases_sf"/>
</dbReference>
<sequence length="264" mass="29292">MEISLVFDLFDDMRAALQLSVPTIARALLRSPSLLFHPAALSRIGMAAVWVAFGEGGDENSRKMKIELITPHAEGVVLDLGAGHGHVAQYLDREKVSKYIALEPNTLMHARLRDRARLAGFDEETGTLAILSCGAEDTKTILSSLEEPVTTIVSVLTLCSVPDPQETIRKLVANVLAPGGTLIMHEHVRSYRRDVAFWQGWLGVLWRMVFDGCNIDRLTDVWVRELVDENGESVWTEGSEVWNPAMEAGESMLPRRNGRFVKKG</sequence>
<dbReference type="RefSeq" id="XP_037213390.1">
    <property type="nucleotide sequence ID" value="XM_037370389.1"/>
</dbReference>
<evidence type="ECO:0008006" key="3">
    <source>
        <dbReference type="Google" id="ProtNLM"/>
    </source>
</evidence>
<dbReference type="SUPFAM" id="SSF53335">
    <property type="entry name" value="S-adenosyl-L-methionine-dependent methyltransferases"/>
    <property type="match status" value="1"/>
</dbReference>
<dbReference type="InterPro" id="IPR052356">
    <property type="entry name" value="Thiol_S-MT"/>
</dbReference>
<organism evidence="1 2">
    <name type="scientific">Mycena indigotica</name>
    <dbReference type="NCBI Taxonomy" id="2126181"/>
    <lineage>
        <taxon>Eukaryota</taxon>
        <taxon>Fungi</taxon>
        <taxon>Dikarya</taxon>
        <taxon>Basidiomycota</taxon>
        <taxon>Agaricomycotina</taxon>
        <taxon>Agaricomycetes</taxon>
        <taxon>Agaricomycetidae</taxon>
        <taxon>Agaricales</taxon>
        <taxon>Marasmiineae</taxon>
        <taxon>Mycenaceae</taxon>
        <taxon>Mycena</taxon>
    </lineage>
</organism>
<accession>A0A8H6VV34</accession>
<dbReference type="EMBL" id="JACAZF010000017">
    <property type="protein sequence ID" value="KAF7289359.1"/>
    <property type="molecule type" value="Genomic_DNA"/>
</dbReference>
<comment type="caution">
    <text evidence="1">The sequence shown here is derived from an EMBL/GenBank/DDBJ whole genome shotgun (WGS) entry which is preliminary data.</text>
</comment>
<dbReference type="OrthoDB" id="540004at2759"/>
<dbReference type="Proteomes" id="UP000636479">
    <property type="component" value="Unassembled WGS sequence"/>
</dbReference>
<dbReference type="PANTHER" id="PTHR45036">
    <property type="entry name" value="METHYLTRANSFERASE LIKE 7B"/>
    <property type="match status" value="1"/>
</dbReference>
<dbReference type="Pfam" id="PF13489">
    <property type="entry name" value="Methyltransf_23"/>
    <property type="match status" value="1"/>
</dbReference>
<name>A0A8H6VV34_9AGAR</name>
<evidence type="ECO:0000313" key="1">
    <source>
        <dbReference type="EMBL" id="KAF7289359.1"/>
    </source>
</evidence>
<protein>
    <recommendedName>
        <fullName evidence="3">S-adenosyl-L-methionine-dependent methyltransferase</fullName>
    </recommendedName>
</protein>
<evidence type="ECO:0000313" key="2">
    <source>
        <dbReference type="Proteomes" id="UP000636479"/>
    </source>
</evidence>
<dbReference type="Gene3D" id="3.40.50.150">
    <property type="entry name" value="Vaccinia Virus protein VP39"/>
    <property type="match status" value="1"/>
</dbReference>
<dbReference type="CDD" id="cd02440">
    <property type="entry name" value="AdoMet_MTases"/>
    <property type="match status" value="1"/>
</dbReference>
<gene>
    <name evidence="1" type="ORF">MIND_01398200</name>
</gene>
<reference evidence="1" key="1">
    <citation type="submission" date="2020-05" db="EMBL/GenBank/DDBJ databases">
        <title>Mycena genomes resolve the evolution of fungal bioluminescence.</title>
        <authorList>
            <person name="Tsai I.J."/>
        </authorList>
    </citation>
    <scope>NUCLEOTIDE SEQUENCE</scope>
    <source>
        <strain evidence="1">171206Taipei</strain>
    </source>
</reference>
<dbReference type="AlphaFoldDB" id="A0A8H6VV34"/>
<keyword evidence="2" id="KW-1185">Reference proteome</keyword>